<sequence length="480" mass="55883">MAMTNIQEKDFLTWEWESKKSHGGPPGSISRTAGDFMFFGRFEGEWAYYFNKRYRKLIEAPYIGNWHGVYVRDLIHLVGKIFAMINLKVSREINLKVSREDCLKFVVPKVLLERLLENMTPAEPDRYARHCQPKLDNDYFLSDYSTSVETFVYIGGRELKYSMDSTNSWPPLDASKDTMEAFMDAAFDKNRVMSVFDSSSGIVDFEILFDQPTLHPKFHVWIRFLYRRILMRQWEIHVREMNGTTEERGGIMNWVKTTLTEWNNSSSWVPLSPEECPVRYDISCHSPRFGDYNGIEYKPVIVPNDPLTEQKYQPERDTQDPRSPKAGTNEAPQLPKESENEVSRRAASTAIKTQAMVEANALKREDAELKEEEGKEVKKEANIKYNWRANTEVKEDIDLAGGVIKKEARQEIDLTCESIKKEVKDEIDLTGTGIEKETKTWVGKRRFDDFEELKRAINDPKVSKKPRYRVVYEIVDPDEE</sequence>
<dbReference type="Proteomes" id="UP000701801">
    <property type="component" value="Unassembled WGS sequence"/>
</dbReference>
<feature type="compositionally biased region" description="Basic and acidic residues" evidence="2">
    <location>
        <begin position="312"/>
        <end position="323"/>
    </location>
</feature>
<name>A0A9N9Q6S9_9HELO</name>
<evidence type="ECO:0000313" key="3">
    <source>
        <dbReference type="EMBL" id="CAG8975886.1"/>
    </source>
</evidence>
<feature type="coiled-coil region" evidence="1">
    <location>
        <begin position="352"/>
        <end position="382"/>
    </location>
</feature>
<evidence type="ECO:0000256" key="2">
    <source>
        <dbReference type="SAM" id="MobiDB-lite"/>
    </source>
</evidence>
<reference evidence="3" key="1">
    <citation type="submission" date="2021-07" db="EMBL/GenBank/DDBJ databases">
        <authorList>
            <person name="Durling M."/>
        </authorList>
    </citation>
    <scope>NUCLEOTIDE SEQUENCE</scope>
</reference>
<feature type="region of interest" description="Disordered" evidence="2">
    <location>
        <begin position="311"/>
        <end position="348"/>
    </location>
</feature>
<keyword evidence="4" id="KW-1185">Reference proteome</keyword>
<accession>A0A9N9Q6S9</accession>
<protein>
    <submittedName>
        <fullName evidence="3">Uncharacterized protein</fullName>
    </submittedName>
</protein>
<organism evidence="3 4">
    <name type="scientific">Hymenoscyphus albidus</name>
    <dbReference type="NCBI Taxonomy" id="595503"/>
    <lineage>
        <taxon>Eukaryota</taxon>
        <taxon>Fungi</taxon>
        <taxon>Dikarya</taxon>
        <taxon>Ascomycota</taxon>
        <taxon>Pezizomycotina</taxon>
        <taxon>Leotiomycetes</taxon>
        <taxon>Helotiales</taxon>
        <taxon>Helotiaceae</taxon>
        <taxon>Hymenoscyphus</taxon>
    </lineage>
</organism>
<dbReference type="AlphaFoldDB" id="A0A9N9Q6S9"/>
<keyword evidence="1" id="KW-0175">Coiled coil</keyword>
<proteinExistence type="predicted"/>
<dbReference type="OrthoDB" id="10417083at2759"/>
<dbReference type="EMBL" id="CAJVRM010000155">
    <property type="protein sequence ID" value="CAG8975886.1"/>
    <property type="molecule type" value="Genomic_DNA"/>
</dbReference>
<comment type="caution">
    <text evidence="3">The sequence shown here is derived from an EMBL/GenBank/DDBJ whole genome shotgun (WGS) entry which is preliminary data.</text>
</comment>
<evidence type="ECO:0000313" key="4">
    <source>
        <dbReference type="Proteomes" id="UP000701801"/>
    </source>
</evidence>
<gene>
    <name evidence="3" type="ORF">HYALB_00006503</name>
</gene>
<evidence type="ECO:0000256" key="1">
    <source>
        <dbReference type="SAM" id="Coils"/>
    </source>
</evidence>